<name>A0A267GDI7_9PLAT</name>
<feature type="region of interest" description="Disordered" evidence="1">
    <location>
        <begin position="298"/>
        <end position="319"/>
    </location>
</feature>
<dbReference type="PANTHER" id="PTHR43319">
    <property type="entry name" value="BETA-LACTAMASE-RELATED"/>
    <property type="match status" value="1"/>
</dbReference>
<keyword evidence="2" id="KW-0812">Transmembrane</keyword>
<dbReference type="Gene3D" id="3.40.710.10">
    <property type="entry name" value="DD-peptidase/beta-lactamase superfamily"/>
    <property type="match status" value="1"/>
</dbReference>
<dbReference type="InterPro" id="IPR012338">
    <property type="entry name" value="Beta-lactam/transpept-like"/>
</dbReference>
<proteinExistence type="predicted"/>
<evidence type="ECO:0000256" key="1">
    <source>
        <dbReference type="SAM" id="MobiDB-lite"/>
    </source>
</evidence>
<comment type="caution">
    <text evidence="4">The sequence shown here is derived from an EMBL/GenBank/DDBJ whole genome shotgun (WGS) entry which is preliminary data.</text>
</comment>
<keyword evidence="2" id="KW-0472">Membrane</keyword>
<keyword evidence="2" id="KW-1133">Transmembrane helix</keyword>
<feature type="transmembrane region" description="Helical" evidence="2">
    <location>
        <begin position="58"/>
        <end position="75"/>
    </location>
</feature>
<accession>A0A267GDI7</accession>
<keyword evidence="5" id="KW-1185">Reference proteome</keyword>
<sequence length="319" mass="35014">TVVREFLLHKFSVLVPLFIKQSSASRADRIRSAKIQYTIVLYSYIGFCSIRYRPYSSIMLLSASVVLSLIIIFIIDRTLRSRRLQSARSSHGFTSAVFQPLKQAYESCCKDFESASRGGSALAVFHHGQLVADIWSGVADPSTSDEWHHRTEANAYSCSSRLLAGVCLARLSAQGYLDYSKPVADYWPELSASNNSAITVLQLLSQSEGLGESISAHAGSAHGRQSQNDVKATLGTWDYMLMVWCSELTRKAGNWQTTSARRSLSRMVCTSALEPRCSRWEPRAARIDVRSRWPGPPGTGRCCGAASPGPSSGQACDIS</sequence>
<evidence type="ECO:0000313" key="5">
    <source>
        <dbReference type="Proteomes" id="UP000215902"/>
    </source>
</evidence>
<evidence type="ECO:0000256" key="2">
    <source>
        <dbReference type="SAM" id="Phobius"/>
    </source>
</evidence>
<dbReference type="PANTHER" id="PTHR43319:SF3">
    <property type="entry name" value="BETA-LACTAMASE-RELATED DOMAIN-CONTAINING PROTEIN"/>
    <property type="match status" value="1"/>
</dbReference>
<dbReference type="STRING" id="282301.A0A267GDI7"/>
<reference evidence="4 5" key="1">
    <citation type="submission" date="2017-06" db="EMBL/GenBank/DDBJ databases">
        <title>A platform for efficient transgenesis in Macrostomum lignano, a flatworm model organism for stem cell research.</title>
        <authorList>
            <person name="Berezikov E."/>
        </authorList>
    </citation>
    <scope>NUCLEOTIDE SEQUENCE [LARGE SCALE GENOMIC DNA]</scope>
    <source>
        <strain evidence="4">DV1</strain>
        <tissue evidence="4">Whole organism</tissue>
    </source>
</reference>
<dbReference type="Proteomes" id="UP000215902">
    <property type="component" value="Unassembled WGS sequence"/>
</dbReference>
<feature type="compositionally biased region" description="Polar residues" evidence="1">
    <location>
        <begin position="309"/>
        <end position="319"/>
    </location>
</feature>
<evidence type="ECO:0000259" key="3">
    <source>
        <dbReference type="Pfam" id="PF00144"/>
    </source>
</evidence>
<protein>
    <recommendedName>
        <fullName evidence="3">Beta-lactamase-related domain-containing protein</fullName>
    </recommendedName>
</protein>
<dbReference type="AlphaFoldDB" id="A0A267GDI7"/>
<dbReference type="Pfam" id="PF00144">
    <property type="entry name" value="Beta-lactamase"/>
    <property type="match status" value="1"/>
</dbReference>
<dbReference type="EMBL" id="NIVC01000421">
    <property type="protein sequence ID" value="PAA83369.1"/>
    <property type="molecule type" value="Genomic_DNA"/>
</dbReference>
<dbReference type="SUPFAM" id="SSF56601">
    <property type="entry name" value="beta-lactamase/transpeptidase-like"/>
    <property type="match status" value="1"/>
</dbReference>
<dbReference type="InterPro" id="IPR052907">
    <property type="entry name" value="Beta-lactamase/esterase"/>
</dbReference>
<feature type="non-terminal residue" evidence="4">
    <location>
        <position position="1"/>
    </location>
</feature>
<gene>
    <name evidence="4" type="ORF">BOX15_Mlig006378g1</name>
</gene>
<dbReference type="InterPro" id="IPR001466">
    <property type="entry name" value="Beta-lactam-related"/>
</dbReference>
<organism evidence="4 5">
    <name type="scientific">Macrostomum lignano</name>
    <dbReference type="NCBI Taxonomy" id="282301"/>
    <lineage>
        <taxon>Eukaryota</taxon>
        <taxon>Metazoa</taxon>
        <taxon>Spiralia</taxon>
        <taxon>Lophotrochozoa</taxon>
        <taxon>Platyhelminthes</taxon>
        <taxon>Rhabditophora</taxon>
        <taxon>Macrostomorpha</taxon>
        <taxon>Macrostomida</taxon>
        <taxon>Macrostomidae</taxon>
        <taxon>Macrostomum</taxon>
    </lineage>
</organism>
<evidence type="ECO:0000313" key="4">
    <source>
        <dbReference type="EMBL" id="PAA83369.1"/>
    </source>
</evidence>
<dbReference type="OrthoDB" id="5946976at2759"/>
<feature type="domain" description="Beta-lactamase-related" evidence="3">
    <location>
        <begin position="114"/>
        <end position="213"/>
    </location>
</feature>